<proteinExistence type="inferred from homology"/>
<sequence length="611" mass="68497">MRIGLFKIYRSIRPAFKLWCIADWFIMRHLIHLHVGQAGVQTANALWELYCLEHQIQPDGRQEASAFDQLQKRISEAKASGMNRLNVEDLDGSQISSPEMMEAIRETIPPEGAQISTAVEKARDFDSGAHETLFEVTSFGQFVPRAVFVDSEPSVIDEVRSGLYRCLYHPQDLISHYEDCSSNFARGNITVGRKLIDTIMERIRKAVEHCDLLQGFVATHSCSGGTGGGLTAYIFRVLASDYDKYSIVQLPVYPAPHYSNAIVEPYNTVLHLDQSVDAVKLSTMMDNEAIGDVCRKNLMHRQPTFQTMNQVIALLASSFISPIRYPGCLTAGLPEMETNLVPFPRIHFPVLRHAPFMHYSSLSHLVSNIDQLVKNVFSCAGQTVKCDLNQGKFMACVLSFRGLVGPRLVNSALHRIKVTPHYDFVDWCPTGMKVNLVAQPPVFIAHDSHIAPTDCSVTLLANSTAIGSVWATVRAKFDMMYSRRCFVHWFLNEGLEESELTEARETLASIEADYREIASMNDRNFNFSTEPNLANVHRRGGWRFHKSRDPHTSCSISDVFSDNSCVSEGKTISATEIPLGSLLFPQPLQGCSSDEKLKPIKYNLKRVTVVK</sequence>
<keyword evidence="4" id="KW-0378">Hydrolase</keyword>
<dbReference type="Gene3D" id="1.10.287.600">
    <property type="entry name" value="Helix hairpin bin"/>
    <property type="match status" value="1"/>
</dbReference>
<dbReference type="GO" id="GO:0005874">
    <property type="term" value="C:microtubule"/>
    <property type="evidence" value="ECO:0007669"/>
    <property type="project" value="UniProtKB-KW"/>
</dbReference>
<dbReference type="PRINTS" id="PR01161">
    <property type="entry name" value="TUBULIN"/>
</dbReference>
<dbReference type="InterPro" id="IPR002452">
    <property type="entry name" value="Alpha_tubulin"/>
</dbReference>
<evidence type="ECO:0000256" key="5">
    <source>
        <dbReference type="ARBA" id="ARBA00023134"/>
    </source>
</evidence>
<dbReference type="PANTHER" id="PTHR11588">
    <property type="entry name" value="TUBULIN"/>
    <property type="match status" value="1"/>
</dbReference>
<evidence type="ECO:0000256" key="3">
    <source>
        <dbReference type="ARBA" id="ARBA00022741"/>
    </source>
</evidence>
<gene>
    <name evidence="8" type="ORF">D915_001281</name>
</gene>
<keyword evidence="9" id="KW-1185">Reference proteome</keyword>
<dbReference type="GO" id="GO:0016787">
    <property type="term" value="F:hydrolase activity"/>
    <property type="evidence" value="ECO:0007669"/>
    <property type="project" value="UniProtKB-KW"/>
</dbReference>
<dbReference type="InterPro" id="IPR018316">
    <property type="entry name" value="Tubulin/FtsZ_2-layer-sand-dom"/>
</dbReference>
<evidence type="ECO:0000256" key="4">
    <source>
        <dbReference type="ARBA" id="ARBA00022801"/>
    </source>
</evidence>
<dbReference type="InterPro" id="IPR008280">
    <property type="entry name" value="Tub_FtsZ_C"/>
</dbReference>
<protein>
    <submittedName>
        <fullName evidence="8">Tubulin alpha chain</fullName>
    </submittedName>
</protein>
<dbReference type="Gene3D" id="3.40.50.1440">
    <property type="entry name" value="Tubulin/FtsZ, GTPase domain"/>
    <property type="match status" value="1"/>
</dbReference>
<comment type="caution">
    <text evidence="8">The sequence shown here is derived from an EMBL/GenBank/DDBJ whole genome shotgun (WGS) entry which is preliminary data.</text>
</comment>
<reference evidence="8" key="1">
    <citation type="submission" date="2019-03" db="EMBL/GenBank/DDBJ databases">
        <title>Improved annotation for the trematode Fasciola hepatica.</title>
        <authorList>
            <person name="Choi Y.-J."/>
            <person name="Martin J."/>
            <person name="Mitreva M."/>
        </authorList>
    </citation>
    <scope>NUCLEOTIDE SEQUENCE [LARGE SCALE GENOMIC DNA]</scope>
</reference>
<dbReference type="InterPro" id="IPR037103">
    <property type="entry name" value="Tubulin/FtsZ-like_C"/>
</dbReference>
<dbReference type="PRINTS" id="PR01162">
    <property type="entry name" value="ALPHATUBULIN"/>
</dbReference>
<keyword evidence="2" id="KW-0493">Microtubule</keyword>
<organism evidence="8 9">
    <name type="scientific">Fasciola hepatica</name>
    <name type="common">Liver fluke</name>
    <dbReference type="NCBI Taxonomy" id="6192"/>
    <lineage>
        <taxon>Eukaryota</taxon>
        <taxon>Metazoa</taxon>
        <taxon>Spiralia</taxon>
        <taxon>Lophotrochozoa</taxon>
        <taxon>Platyhelminthes</taxon>
        <taxon>Trematoda</taxon>
        <taxon>Digenea</taxon>
        <taxon>Plagiorchiida</taxon>
        <taxon>Echinostomata</taxon>
        <taxon>Echinostomatoidea</taxon>
        <taxon>Fasciolidae</taxon>
        <taxon>Fasciola</taxon>
    </lineage>
</organism>
<evidence type="ECO:0000256" key="1">
    <source>
        <dbReference type="ARBA" id="ARBA00009636"/>
    </source>
</evidence>
<dbReference type="Pfam" id="PF00091">
    <property type="entry name" value="Tubulin"/>
    <property type="match status" value="1"/>
</dbReference>
<dbReference type="SUPFAM" id="SSF55307">
    <property type="entry name" value="Tubulin C-terminal domain-like"/>
    <property type="match status" value="1"/>
</dbReference>
<dbReference type="Proteomes" id="UP000230066">
    <property type="component" value="Unassembled WGS sequence"/>
</dbReference>
<dbReference type="AlphaFoldDB" id="A0A4E0RIS3"/>
<dbReference type="InterPro" id="IPR000217">
    <property type="entry name" value="Tubulin"/>
</dbReference>
<evidence type="ECO:0000256" key="2">
    <source>
        <dbReference type="ARBA" id="ARBA00022701"/>
    </source>
</evidence>
<dbReference type="InterPro" id="IPR003008">
    <property type="entry name" value="Tubulin_FtsZ_GTPase"/>
</dbReference>
<dbReference type="InterPro" id="IPR036525">
    <property type="entry name" value="Tubulin/FtsZ_GTPase_sf"/>
</dbReference>
<keyword evidence="3" id="KW-0547">Nucleotide-binding</keyword>
<dbReference type="GO" id="GO:0007017">
    <property type="term" value="P:microtubule-based process"/>
    <property type="evidence" value="ECO:0007669"/>
    <property type="project" value="InterPro"/>
</dbReference>
<comment type="similarity">
    <text evidence="1">Belongs to the tubulin family.</text>
</comment>
<dbReference type="GO" id="GO:0005200">
    <property type="term" value="F:structural constituent of cytoskeleton"/>
    <property type="evidence" value="ECO:0007669"/>
    <property type="project" value="InterPro"/>
</dbReference>
<dbReference type="SUPFAM" id="SSF52490">
    <property type="entry name" value="Tubulin nucleotide-binding domain-like"/>
    <property type="match status" value="1"/>
</dbReference>
<dbReference type="Pfam" id="PF03953">
    <property type="entry name" value="Tubulin_C"/>
    <property type="match status" value="1"/>
</dbReference>
<keyword evidence="5" id="KW-0342">GTP-binding</keyword>
<feature type="domain" description="Tubulin/FtsZ GTPase" evidence="7">
    <location>
        <begin position="130"/>
        <end position="327"/>
    </location>
</feature>
<dbReference type="CDD" id="cd02186">
    <property type="entry name" value="alpha_tubulin"/>
    <property type="match status" value="1"/>
</dbReference>
<evidence type="ECO:0000256" key="6">
    <source>
        <dbReference type="ARBA" id="ARBA00049117"/>
    </source>
</evidence>
<dbReference type="InterPro" id="IPR023123">
    <property type="entry name" value="Tubulin_C"/>
</dbReference>
<dbReference type="Gene3D" id="3.30.1330.20">
    <property type="entry name" value="Tubulin/FtsZ, C-terminal domain"/>
    <property type="match status" value="1"/>
</dbReference>
<evidence type="ECO:0000313" key="9">
    <source>
        <dbReference type="Proteomes" id="UP000230066"/>
    </source>
</evidence>
<evidence type="ECO:0000313" key="8">
    <source>
        <dbReference type="EMBL" id="THD27966.1"/>
    </source>
</evidence>
<accession>A0A4E0RIS3</accession>
<evidence type="ECO:0000259" key="7">
    <source>
        <dbReference type="SMART" id="SM00864"/>
    </source>
</evidence>
<comment type="catalytic activity">
    <reaction evidence="6">
        <text>GTP + H2O = GDP + phosphate + H(+)</text>
        <dbReference type="Rhea" id="RHEA:19669"/>
        <dbReference type="ChEBI" id="CHEBI:15377"/>
        <dbReference type="ChEBI" id="CHEBI:15378"/>
        <dbReference type="ChEBI" id="CHEBI:37565"/>
        <dbReference type="ChEBI" id="CHEBI:43474"/>
        <dbReference type="ChEBI" id="CHEBI:58189"/>
    </reaction>
    <physiologicalReaction direction="left-to-right" evidence="6">
        <dbReference type="Rhea" id="RHEA:19670"/>
    </physiologicalReaction>
</comment>
<dbReference type="EMBL" id="JXXN02000274">
    <property type="protein sequence ID" value="THD27966.1"/>
    <property type="molecule type" value="Genomic_DNA"/>
</dbReference>
<dbReference type="GO" id="GO:0005525">
    <property type="term" value="F:GTP binding"/>
    <property type="evidence" value="ECO:0007669"/>
    <property type="project" value="UniProtKB-KW"/>
</dbReference>
<name>A0A4E0RIS3_FASHE</name>
<dbReference type="SMART" id="SM00864">
    <property type="entry name" value="Tubulin"/>
    <property type="match status" value="1"/>
</dbReference>